<dbReference type="EMBL" id="AZDZ01000019">
    <property type="protein sequence ID" value="KRK79089.1"/>
    <property type="molecule type" value="Genomic_DNA"/>
</dbReference>
<keyword evidence="5" id="KW-1185">Reference proteome</keyword>
<sequence>MGKIKTLALTGIMLSSTVLGASPLIVQAKETAAPSITATNALSQATTSTATAAKGTATTFKDLENNATMSVAPIFGKSGSDFNTDLANELNITTSSTDTTQIPMTVVDSNKFGFATKVTFTSGDTTKTVNVQYNYAKPTVAFGKDNASQVMNFTTKTAPEQVNFAKDVVNKDVTAATTNGTDAKGVKNSATLLTDMSTSDIQDPGSYTVTYTAKDNYTTGDAVNRTVNVFAEPDWTQLKGRQITSGDTVGAKGQFVIKNSQGQKFLVTTTAVDGTTENDYGKAADFALAKAGIYSVKYSAQAIDDKGNKLTDSSTGKAMTFNDDNPATVQVVDATSSDTEKLPYTINFTYDKNIVDTQTGTTDNNLVTPEEPAGSSTASDTTDKTNATTRADTATPNTTVDVKAPTGFTLAKSTDTPHEFTDANRSIEVPVVPASLKYTVTYIDEATGKTVKTDKDQTGTYGSYISLTAPEGYELSNVVDRGFTLKKDGYERTVYVTKRNVSYVITFVDQETGRTIGITTGEGADGDDVTLTAPDGYSFLNADDMQMTINKDNPNKSIEVAPNTSDFMGTITTYPNKGYTDLYSNKGTLLDDVVVSSNSSWITDKKVYINGVKYYRVATNQYIKASDAYLYTPISKIAQINGKTNAKVYDSKGTLINDRALATNSAWKADKAARINGEKMYRVATNEWVKDSDVSLL</sequence>
<feature type="signal peptide" evidence="2">
    <location>
        <begin position="1"/>
        <end position="21"/>
    </location>
</feature>
<feature type="compositionally biased region" description="Low complexity" evidence="1">
    <location>
        <begin position="375"/>
        <end position="399"/>
    </location>
</feature>
<name>A0A0R1KF73_9LACO</name>
<evidence type="ECO:0000313" key="4">
    <source>
        <dbReference type="EMBL" id="KRK79089.1"/>
    </source>
</evidence>
<comment type="caution">
    <text evidence="4">The sequence shown here is derived from an EMBL/GenBank/DDBJ whole genome shotgun (WGS) entry which is preliminary data.</text>
</comment>
<dbReference type="Gene3D" id="3.10.20.470">
    <property type="match status" value="1"/>
</dbReference>
<keyword evidence="2" id="KW-0732">Signal</keyword>
<evidence type="ECO:0000259" key="3">
    <source>
        <dbReference type="Pfam" id="PF03217"/>
    </source>
</evidence>
<evidence type="ECO:0000256" key="2">
    <source>
        <dbReference type="SAM" id="SignalP"/>
    </source>
</evidence>
<evidence type="ECO:0000256" key="1">
    <source>
        <dbReference type="SAM" id="MobiDB-lite"/>
    </source>
</evidence>
<dbReference type="Proteomes" id="UP000051248">
    <property type="component" value="Unassembled WGS sequence"/>
</dbReference>
<feature type="region of interest" description="Disordered" evidence="1">
    <location>
        <begin position="359"/>
        <end position="400"/>
    </location>
</feature>
<dbReference type="RefSeq" id="WP_056979809.1">
    <property type="nucleotide sequence ID" value="NZ_AZDZ01000019.1"/>
</dbReference>
<dbReference type="OrthoDB" id="2255228at2"/>
<dbReference type="InterPro" id="IPR024968">
    <property type="entry name" value="SlpA_C_lactobacillus"/>
</dbReference>
<dbReference type="STRING" id="1423775.FD03_GL001452"/>
<protein>
    <recommendedName>
        <fullName evidence="3">S-layer protein C-terminal domain-containing protein</fullName>
    </recommendedName>
</protein>
<feature type="domain" description="S-layer protein C-terminal" evidence="3">
    <location>
        <begin position="580"/>
        <end position="626"/>
    </location>
</feature>
<reference evidence="4 5" key="1">
    <citation type="journal article" date="2015" name="Genome Announc.">
        <title>Expanding the biotechnology potential of lactobacilli through comparative genomics of 213 strains and associated genera.</title>
        <authorList>
            <person name="Sun Z."/>
            <person name="Harris H.M."/>
            <person name="McCann A."/>
            <person name="Guo C."/>
            <person name="Argimon S."/>
            <person name="Zhang W."/>
            <person name="Yang X."/>
            <person name="Jeffery I.B."/>
            <person name="Cooney J.C."/>
            <person name="Kagawa T.F."/>
            <person name="Liu W."/>
            <person name="Song Y."/>
            <person name="Salvetti E."/>
            <person name="Wrobel A."/>
            <person name="Rasinkangas P."/>
            <person name="Parkhill J."/>
            <person name="Rea M.C."/>
            <person name="O'Sullivan O."/>
            <person name="Ritari J."/>
            <person name="Douillard F.P."/>
            <person name="Paul Ross R."/>
            <person name="Yang R."/>
            <person name="Briner A.E."/>
            <person name="Felis G.E."/>
            <person name="de Vos W.M."/>
            <person name="Barrangou R."/>
            <person name="Klaenhammer T.R."/>
            <person name="Caufield P.W."/>
            <person name="Cui Y."/>
            <person name="Zhang H."/>
            <person name="O'Toole P.W."/>
        </authorList>
    </citation>
    <scope>NUCLEOTIDE SEQUENCE [LARGE SCALE GENOMIC DNA]</scope>
    <source>
        <strain evidence="4 5">DSM 19682</strain>
    </source>
</reference>
<dbReference type="AlphaFoldDB" id="A0A0R1KF73"/>
<dbReference type="PATRIC" id="fig|1423775.4.peg.1480"/>
<accession>A0A0R1KF73</accession>
<feature type="chain" id="PRO_5039518708" description="S-layer protein C-terminal domain-containing protein" evidence="2">
    <location>
        <begin position="22"/>
        <end position="697"/>
    </location>
</feature>
<feature type="domain" description="S-layer protein C-terminal" evidence="3">
    <location>
        <begin position="643"/>
        <end position="690"/>
    </location>
</feature>
<evidence type="ECO:0000313" key="5">
    <source>
        <dbReference type="Proteomes" id="UP000051248"/>
    </source>
</evidence>
<organism evidence="4 5">
    <name type="scientific">Companilactobacillus nodensis DSM 19682 = JCM 14932 = NBRC 107160</name>
    <dbReference type="NCBI Taxonomy" id="1423775"/>
    <lineage>
        <taxon>Bacteria</taxon>
        <taxon>Bacillati</taxon>
        <taxon>Bacillota</taxon>
        <taxon>Bacilli</taxon>
        <taxon>Lactobacillales</taxon>
        <taxon>Lactobacillaceae</taxon>
        <taxon>Companilactobacillus</taxon>
    </lineage>
</organism>
<dbReference type="Pfam" id="PF03217">
    <property type="entry name" value="SlpA"/>
    <property type="match status" value="2"/>
</dbReference>
<gene>
    <name evidence="4" type="ORF">FD03_GL001452</name>
</gene>
<proteinExistence type="predicted"/>